<evidence type="ECO:0000256" key="3">
    <source>
        <dbReference type="ARBA" id="ARBA00022801"/>
    </source>
</evidence>
<keyword evidence="2" id="KW-0645">Protease</keyword>
<evidence type="ECO:0000256" key="4">
    <source>
        <dbReference type="ARBA" id="ARBA00022807"/>
    </source>
</evidence>
<reference evidence="6 7" key="1">
    <citation type="submission" date="2019-11" db="EMBL/GenBank/DDBJ databases">
        <title>Acidiferrimicrobium australis gen. nov., sp. nov., an acidophilic and obligately heterotrophic, member of the Actinobacteria that catalyses dissimilatory oxido- reduction of iron isolated from metal-rich acidic water in Chile.</title>
        <authorList>
            <person name="Gonzalez D."/>
            <person name="Huber K."/>
            <person name="Hedrich S."/>
            <person name="Rojas-Villalobos C."/>
            <person name="Quatrini R."/>
            <person name="Dinamarca M.A."/>
            <person name="Schwarz A."/>
            <person name="Canales C."/>
            <person name="Nancucheo I."/>
        </authorList>
    </citation>
    <scope>NUCLEOTIDE SEQUENCE [LARGE SCALE GENOMIC DNA]</scope>
    <source>
        <strain evidence="6 7">USS-CCA1</strain>
    </source>
</reference>
<feature type="domain" description="NlpC/P60" evidence="5">
    <location>
        <begin position="20"/>
        <end position="141"/>
    </location>
</feature>
<dbReference type="Pfam" id="PF00877">
    <property type="entry name" value="NLPC_P60"/>
    <property type="match status" value="1"/>
</dbReference>
<dbReference type="PANTHER" id="PTHR47053">
    <property type="entry name" value="MUREIN DD-ENDOPEPTIDASE MEPH-RELATED"/>
    <property type="match status" value="1"/>
</dbReference>
<name>A0ABW9QV56_9ACTN</name>
<evidence type="ECO:0000256" key="1">
    <source>
        <dbReference type="ARBA" id="ARBA00007074"/>
    </source>
</evidence>
<dbReference type="EMBL" id="WJHE01000708">
    <property type="protein sequence ID" value="MST33750.1"/>
    <property type="molecule type" value="Genomic_DNA"/>
</dbReference>
<dbReference type="InterPro" id="IPR051202">
    <property type="entry name" value="Peptidase_C40"/>
</dbReference>
<proteinExistence type="inferred from homology"/>
<evidence type="ECO:0000259" key="5">
    <source>
        <dbReference type="PROSITE" id="PS51935"/>
    </source>
</evidence>
<organism evidence="6 7">
    <name type="scientific">Acidiferrimicrobium australe</name>
    <dbReference type="NCBI Taxonomy" id="2664430"/>
    <lineage>
        <taxon>Bacteria</taxon>
        <taxon>Bacillati</taxon>
        <taxon>Actinomycetota</taxon>
        <taxon>Acidimicrobiia</taxon>
        <taxon>Acidimicrobiales</taxon>
        <taxon>Acidimicrobiaceae</taxon>
        <taxon>Acidiferrimicrobium</taxon>
    </lineage>
</organism>
<accession>A0ABW9QV56</accession>
<protein>
    <recommendedName>
        <fullName evidence="5">NlpC/P60 domain-containing protein</fullName>
    </recommendedName>
</protein>
<dbReference type="InterPro" id="IPR038765">
    <property type="entry name" value="Papain-like_cys_pep_sf"/>
</dbReference>
<dbReference type="Proteomes" id="UP000437736">
    <property type="component" value="Unassembled WGS sequence"/>
</dbReference>
<comment type="caution">
    <text evidence="6">The sequence shown here is derived from an EMBL/GenBank/DDBJ whole genome shotgun (WGS) entry which is preliminary data.</text>
</comment>
<dbReference type="SUPFAM" id="SSF54001">
    <property type="entry name" value="Cysteine proteinases"/>
    <property type="match status" value="1"/>
</dbReference>
<evidence type="ECO:0000313" key="6">
    <source>
        <dbReference type="EMBL" id="MST33750.1"/>
    </source>
</evidence>
<dbReference type="InterPro" id="IPR000064">
    <property type="entry name" value="NLP_P60_dom"/>
</dbReference>
<evidence type="ECO:0000256" key="2">
    <source>
        <dbReference type="ARBA" id="ARBA00022670"/>
    </source>
</evidence>
<dbReference type="PANTHER" id="PTHR47053:SF3">
    <property type="entry name" value="GAMMA-D-GLUTAMYL-L-LYSINE DIPEPTIDYL-PEPTIDASE"/>
    <property type="match status" value="1"/>
</dbReference>
<keyword evidence="4" id="KW-0788">Thiol protease</keyword>
<gene>
    <name evidence="6" type="ORF">GHK86_13620</name>
</gene>
<keyword evidence="3" id="KW-0378">Hydrolase</keyword>
<evidence type="ECO:0000313" key="7">
    <source>
        <dbReference type="Proteomes" id="UP000437736"/>
    </source>
</evidence>
<comment type="similarity">
    <text evidence="1">Belongs to the peptidase C40 family.</text>
</comment>
<dbReference type="PROSITE" id="PS51935">
    <property type="entry name" value="NLPC_P60"/>
    <property type="match status" value="1"/>
</dbReference>
<dbReference type="Gene3D" id="3.90.1720.10">
    <property type="entry name" value="endopeptidase domain like (from Nostoc punctiforme)"/>
    <property type="match status" value="1"/>
</dbReference>
<sequence>MRAVTGRAVALDAADVRLPTGGGDAVAAAAEAFLGLPYLWGGASGWGVDCSGLAWLCHRRCGRRIPRDAHDQAASGVAVGRAELRPGDLVFFARPGQPVHHVGVALGPDEMIHAPGTGGPVERAGIDAPGRGAMAGARRFA</sequence>
<keyword evidence="7" id="KW-1185">Reference proteome</keyword>